<evidence type="ECO:0000313" key="1">
    <source>
        <dbReference type="EMBL" id="GFN96652.1"/>
    </source>
</evidence>
<name>A0AAV3ZQB1_9GAST</name>
<gene>
    <name evidence="1" type="ORF">PoB_002315800</name>
</gene>
<sequence length="118" mass="13582">MNRNYQITLIDPSPYAKIELKNAFHRKTFNLVLLTCFVILGDISCPRPHPPRGLAWRVDRSSIESGTNQPREFPVAALLSMAVTRCRNTTYPGNYWRPHWTGEIYPRPRRAPAGVFPM</sequence>
<dbReference type="AlphaFoldDB" id="A0AAV3ZQB1"/>
<dbReference type="EMBL" id="BLXT01002699">
    <property type="protein sequence ID" value="GFN96652.1"/>
    <property type="molecule type" value="Genomic_DNA"/>
</dbReference>
<comment type="caution">
    <text evidence="1">The sequence shown here is derived from an EMBL/GenBank/DDBJ whole genome shotgun (WGS) entry which is preliminary data.</text>
</comment>
<dbReference type="Proteomes" id="UP000735302">
    <property type="component" value="Unassembled WGS sequence"/>
</dbReference>
<proteinExistence type="predicted"/>
<keyword evidence="2" id="KW-1185">Reference proteome</keyword>
<reference evidence="1 2" key="1">
    <citation type="journal article" date="2021" name="Elife">
        <title>Chloroplast acquisition without the gene transfer in kleptoplastic sea slugs, Plakobranchus ocellatus.</title>
        <authorList>
            <person name="Maeda T."/>
            <person name="Takahashi S."/>
            <person name="Yoshida T."/>
            <person name="Shimamura S."/>
            <person name="Takaki Y."/>
            <person name="Nagai Y."/>
            <person name="Toyoda A."/>
            <person name="Suzuki Y."/>
            <person name="Arimoto A."/>
            <person name="Ishii H."/>
            <person name="Satoh N."/>
            <person name="Nishiyama T."/>
            <person name="Hasebe M."/>
            <person name="Maruyama T."/>
            <person name="Minagawa J."/>
            <person name="Obokata J."/>
            <person name="Shigenobu S."/>
        </authorList>
    </citation>
    <scope>NUCLEOTIDE SEQUENCE [LARGE SCALE GENOMIC DNA]</scope>
</reference>
<organism evidence="1 2">
    <name type="scientific">Plakobranchus ocellatus</name>
    <dbReference type="NCBI Taxonomy" id="259542"/>
    <lineage>
        <taxon>Eukaryota</taxon>
        <taxon>Metazoa</taxon>
        <taxon>Spiralia</taxon>
        <taxon>Lophotrochozoa</taxon>
        <taxon>Mollusca</taxon>
        <taxon>Gastropoda</taxon>
        <taxon>Heterobranchia</taxon>
        <taxon>Euthyneura</taxon>
        <taxon>Panpulmonata</taxon>
        <taxon>Sacoglossa</taxon>
        <taxon>Placobranchoidea</taxon>
        <taxon>Plakobranchidae</taxon>
        <taxon>Plakobranchus</taxon>
    </lineage>
</organism>
<accession>A0AAV3ZQB1</accession>
<evidence type="ECO:0000313" key="2">
    <source>
        <dbReference type="Proteomes" id="UP000735302"/>
    </source>
</evidence>
<protein>
    <submittedName>
        <fullName evidence="1">Uncharacterized protein</fullName>
    </submittedName>
</protein>